<dbReference type="EMBL" id="JBHTAT010000001">
    <property type="protein sequence ID" value="MFC7254000.1"/>
    <property type="molecule type" value="Genomic_DNA"/>
</dbReference>
<dbReference type="Pfam" id="PF19134">
    <property type="entry name" value="DUF5817"/>
    <property type="match status" value="1"/>
</dbReference>
<protein>
    <submittedName>
        <fullName evidence="3">DUF5817 family protein</fullName>
    </submittedName>
</protein>
<dbReference type="GeneID" id="96952294"/>
<dbReference type="Gene3D" id="3.90.820.10">
    <property type="entry name" value="Structural Genomics, Unknown Function 30-nov-00 1gh9 Mol_id"/>
    <property type="match status" value="1"/>
</dbReference>
<dbReference type="InterPro" id="IPR043855">
    <property type="entry name" value="DUF5817"/>
</dbReference>
<dbReference type="InterPro" id="IPR053849">
    <property type="entry name" value="DUF5817_C"/>
</dbReference>
<feature type="domain" description="DUF5817" evidence="2">
    <location>
        <begin position="121"/>
        <end position="174"/>
    </location>
</feature>
<dbReference type="Pfam" id="PF22798">
    <property type="entry name" value="DUF5817_CT"/>
    <property type="match status" value="1"/>
</dbReference>
<accession>A0ABD5ZUJ8</accession>
<evidence type="ECO:0000313" key="3">
    <source>
        <dbReference type="EMBL" id="MFC7254000.1"/>
    </source>
</evidence>
<gene>
    <name evidence="3" type="ORF">ACFQKE_01545</name>
</gene>
<dbReference type="AlphaFoldDB" id="A0ABD5ZUJ8"/>
<keyword evidence="4" id="KW-1185">Reference proteome</keyword>
<feature type="domain" description="DUF5817" evidence="1">
    <location>
        <begin position="2"/>
        <end position="60"/>
    </location>
</feature>
<proteinExistence type="predicted"/>
<organism evidence="3 4">
    <name type="scientific">Haloplanus litoreus</name>
    <dbReference type="NCBI Taxonomy" id="767515"/>
    <lineage>
        <taxon>Archaea</taxon>
        <taxon>Methanobacteriati</taxon>
        <taxon>Methanobacteriota</taxon>
        <taxon>Stenosarchaea group</taxon>
        <taxon>Halobacteria</taxon>
        <taxon>Halobacteriales</taxon>
        <taxon>Haloferacaceae</taxon>
        <taxon>Haloplanus</taxon>
    </lineage>
</organism>
<dbReference type="RefSeq" id="WP_379702158.1">
    <property type="nucleotide sequence ID" value="NZ_JBHTAT010000001.1"/>
</dbReference>
<dbReference type="Proteomes" id="UP001596434">
    <property type="component" value="Unassembled WGS sequence"/>
</dbReference>
<comment type="caution">
    <text evidence="3">The sequence shown here is derived from an EMBL/GenBank/DDBJ whole genome shotgun (WGS) entry which is preliminary data.</text>
</comment>
<evidence type="ECO:0000313" key="4">
    <source>
        <dbReference type="Proteomes" id="UP001596434"/>
    </source>
</evidence>
<reference evidence="3 4" key="1">
    <citation type="journal article" date="2019" name="Int. J. Syst. Evol. Microbiol.">
        <title>The Global Catalogue of Microorganisms (GCM) 10K type strain sequencing project: providing services to taxonomists for standard genome sequencing and annotation.</title>
        <authorList>
            <consortium name="The Broad Institute Genomics Platform"/>
            <consortium name="The Broad Institute Genome Sequencing Center for Infectious Disease"/>
            <person name="Wu L."/>
            <person name="Ma J."/>
        </authorList>
    </citation>
    <scope>NUCLEOTIDE SEQUENCE [LARGE SCALE GENOMIC DNA]</scope>
    <source>
        <strain evidence="3 4">GX21</strain>
    </source>
</reference>
<name>A0ABD5ZUJ8_9EURY</name>
<sequence>MYAVVGCNECHALWLLADPKTAETATCPRCRHRHRTANLKRLYTAADRDAAREARAAMLADRADATDAFESTPSVTDLDAVADEAVVDDREYLDAAGVDADAAEAAGERATRGGGSRSRPEIVRDAIRTLDAPAEEDVLEYATEHGVPPDAATDLLDRLVRRGEASESGGTYRLL</sequence>
<evidence type="ECO:0000259" key="2">
    <source>
        <dbReference type="Pfam" id="PF22798"/>
    </source>
</evidence>
<evidence type="ECO:0000259" key="1">
    <source>
        <dbReference type="Pfam" id="PF19134"/>
    </source>
</evidence>